<dbReference type="EMBL" id="JAPXGO010000001">
    <property type="protein sequence ID" value="MCZ6159317.1"/>
    <property type="molecule type" value="Genomic_DNA"/>
</dbReference>
<sequence>MEINEFDNSLKELNLSKKDFASLSGLTYNSVVNWNQKGKTADWVDSWILNYKKAVKFDKLKKMFVDEF</sequence>
<evidence type="ECO:0000313" key="2">
    <source>
        <dbReference type="Proteomes" id="UP001075225"/>
    </source>
</evidence>
<protein>
    <submittedName>
        <fullName evidence="1">Uncharacterized protein</fullName>
    </submittedName>
</protein>
<dbReference type="Proteomes" id="UP001075225">
    <property type="component" value="Unassembled WGS sequence"/>
</dbReference>
<proteinExistence type="predicted"/>
<organism evidence="1 2">
    <name type="scientific">Campylobacter ureolyticus</name>
    <dbReference type="NCBI Taxonomy" id="827"/>
    <lineage>
        <taxon>Bacteria</taxon>
        <taxon>Pseudomonadati</taxon>
        <taxon>Campylobacterota</taxon>
        <taxon>Epsilonproteobacteria</taxon>
        <taxon>Campylobacterales</taxon>
        <taxon>Campylobacteraceae</taxon>
        <taxon>Campylobacter</taxon>
    </lineage>
</organism>
<dbReference type="RefSeq" id="WP_269484374.1">
    <property type="nucleotide sequence ID" value="NZ_JAPXGH010000009.1"/>
</dbReference>
<evidence type="ECO:0000313" key="1">
    <source>
        <dbReference type="EMBL" id="MCZ6159317.1"/>
    </source>
</evidence>
<comment type="caution">
    <text evidence="1">The sequence shown here is derived from an EMBL/GenBank/DDBJ whole genome shotgun (WGS) entry which is preliminary data.</text>
</comment>
<gene>
    <name evidence="1" type="ORF">O6B32_02315</name>
</gene>
<dbReference type="AlphaFoldDB" id="A0A9Q4KJX6"/>
<name>A0A9Q4KJX6_9BACT</name>
<reference evidence="1" key="1">
    <citation type="submission" date="2022-12" db="EMBL/GenBank/DDBJ databases">
        <title>Species Delineation and Comparative Genomics within the Campylobacter ureolyticus Complex.</title>
        <authorList>
            <person name="Maki J."/>
            <person name="Howard M."/>
            <person name="Connelly S."/>
            <person name="Hardy D.J."/>
            <person name="Cameron A."/>
        </authorList>
    </citation>
    <scope>NUCLEOTIDE SEQUENCE</scope>
    <source>
        <strain evidence="1">URMC_787</strain>
    </source>
</reference>
<accession>A0A9Q4KJX6</accession>